<name>A0A7C5MUB0_9GAMM</name>
<dbReference type="EMBL" id="DROM01000059">
    <property type="protein sequence ID" value="HHH12778.1"/>
    <property type="molecule type" value="Genomic_DNA"/>
</dbReference>
<dbReference type="Proteomes" id="UP000886100">
    <property type="component" value="Unassembled WGS sequence"/>
</dbReference>
<evidence type="ECO:0000313" key="2">
    <source>
        <dbReference type="EMBL" id="HHH12778.1"/>
    </source>
</evidence>
<keyword evidence="1" id="KW-1133">Transmembrane helix</keyword>
<protein>
    <submittedName>
        <fullName evidence="2">Uncharacterized protein</fullName>
    </submittedName>
</protein>
<keyword evidence="1" id="KW-0812">Transmembrane</keyword>
<accession>A0A7C5MUB0</accession>
<feature type="transmembrane region" description="Helical" evidence="1">
    <location>
        <begin position="12"/>
        <end position="30"/>
    </location>
</feature>
<proteinExistence type="predicted"/>
<keyword evidence="1" id="KW-0472">Membrane</keyword>
<reference evidence="2" key="1">
    <citation type="journal article" date="2020" name="mSystems">
        <title>Genome- and Community-Level Interaction Insights into Carbon Utilization and Element Cycling Functions of Hydrothermarchaeota in Hydrothermal Sediment.</title>
        <authorList>
            <person name="Zhou Z."/>
            <person name="Liu Y."/>
            <person name="Xu W."/>
            <person name="Pan J."/>
            <person name="Luo Z.H."/>
            <person name="Li M."/>
        </authorList>
    </citation>
    <scope>NUCLEOTIDE SEQUENCE [LARGE SCALE GENOMIC DNA]</scope>
    <source>
        <strain evidence="2">HyVt-535</strain>
    </source>
</reference>
<feature type="non-terminal residue" evidence="2">
    <location>
        <position position="138"/>
    </location>
</feature>
<evidence type="ECO:0000256" key="1">
    <source>
        <dbReference type="SAM" id="Phobius"/>
    </source>
</evidence>
<comment type="caution">
    <text evidence="2">The sequence shown here is derived from an EMBL/GenBank/DDBJ whole genome shotgun (WGS) entry which is preliminary data.</text>
</comment>
<gene>
    <name evidence="2" type="ORF">ENJ98_00920</name>
</gene>
<sequence length="138" mass="15829">MDERTRIPWGWVGFFGALVLLTLLSTAALMKGARELAEREPAIGSEPVWRIIVHGDLHLLEEAEFRAFQERLEAHADRRLETLLQDTEDAIDREVERAFAPVYAAIPRYADWYYSLTGEYLRYAHALGSGVADYMEDK</sequence>
<dbReference type="AlphaFoldDB" id="A0A7C5MUB0"/>
<organism evidence="2">
    <name type="scientific">Thiolapillus brandeum</name>
    <dbReference type="NCBI Taxonomy" id="1076588"/>
    <lineage>
        <taxon>Bacteria</taxon>
        <taxon>Pseudomonadati</taxon>
        <taxon>Pseudomonadota</taxon>
        <taxon>Gammaproteobacteria</taxon>
        <taxon>Chromatiales</taxon>
        <taxon>Sedimenticolaceae</taxon>
        <taxon>Thiolapillus</taxon>
    </lineage>
</organism>